<gene>
    <name evidence="2" type="ORF">BCR42DRAFT_475632</name>
</gene>
<dbReference type="OrthoDB" id="2286851at2759"/>
<feature type="signal peptide" evidence="1">
    <location>
        <begin position="1"/>
        <end position="22"/>
    </location>
</feature>
<keyword evidence="3" id="KW-1185">Reference proteome</keyword>
<proteinExistence type="predicted"/>
<evidence type="ECO:0000313" key="2">
    <source>
        <dbReference type="EMBL" id="ORZ01914.1"/>
    </source>
</evidence>
<reference evidence="2 3" key="1">
    <citation type="submission" date="2016-07" db="EMBL/GenBank/DDBJ databases">
        <title>Pervasive Adenine N6-methylation of Active Genes in Fungi.</title>
        <authorList>
            <consortium name="DOE Joint Genome Institute"/>
            <person name="Mondo S.J."/>
            <person name="Dannebaum R.O."/>
            <person name="Kuo R.C."/>
            <person name="Labutti K."/>
            <person name="Haridas S."/>
            <person name="Kuo A."/>
            <person name="Salamov A."/>
            <person name="Ahrendt S.R."/>
            <person name="Lipzen A."/>
            <person name="Sullivan W."/>
            <person name="Andreopoulos W.B."/>
            <person name="Clum A."/>
            <person name="Lindquist E."/>
            <person name="Daum C."/>
            <person name="Ramamoorthy G.K."/>
            <person name="Gryganskyi A."/>
            <person name="Culley D."/>
            <person name="Magnuson J.K."/>
            <person name="James T.Y."/>
            <person name="O'Malley M.A."/>
            <person name="Stajich J.E."/>
            <person name="Spatafora J.W."/>
            <person name="Visel A."/>
            <person name="Grigoriev I.V."/>
        </authorList>
    </citation>
    <scope>NUCLEOTIDE SEQUENCE [LARGE SCALE GENOMIC DNA]</scope>
    <source>
        <strain evidence="2 3">NRRL 1336</strain>
    </source>
</reference>
<evidence type="ECO:0000256" key="1">
    <source>
        <dbReference type="SAM" id="SignalP"/>
    </source>
</evidence>
<keyword evidence="1" id="KW-0732">Signal</keyword>
<dbReference type="AlphaFoldDB" id="A0A1X2HR41"/>
<dbReference type="EMBL" id="MCGE01000056">
    <property type="protein sequence ID" value="ORZ01914.1"/>
    <property type="molecule type" value="Genomic_DNA"/>
</dbReference>
<organism evidence="2 3">
    <name type="scientific">Absidia repens</name>
    <dbReference type="NCBI Taxonomy" id="90262"/>
    <lineage>
        <taxon>Eukaryota</taxon>
        <taxon>Fungi</taxon>
        <taxon>Fungi incertae sedis</taxon>
        <taxon>Mucoromycota</taxon>
        <taxon>Mucoromycotina</taxon>
        <taxon>Mucoromycetes</taxon>
        <taxon>Mucorales</taxon>
        <taxon>Cunninghamellaceae</taxon>
        <taxon>Absidia</taxon>
    </lineage>
</organism>
<name>A0A1X2HR41_9FUNG</name>
<accession>A0A1X2HR41</accession>
<protein>
    <recommendedName>
        <fullName evidence="4">Ser-Thr-rich glycosyl-phosphatidyl-inositol-anchored membrane family-domain-containing protein</fullName>
    </recommendedName>
</protein>
<dbReference type="Proteomes" id="UP000193560">
    <property type="component" value="Unassembled WGS sequence"/>
</dbReference>
<evidence type="ECO:0000313" key="3">
    <source>
        <dbReference type="Proteomes" id="UP000193560"/>
    </source>
</evidence>
<evidence type="ECO:0008006" key="4">
    <source>
        <dbReference type="Google" id="ProtNLM"/>
    </source>
</evidence>
<sequence length="205" mass="21818">MKFATPSLFITLIISLSMMVDAAPVESKRQDQSLEIQGPTKDSTWVVGRSEAITWKTTSNQPVDIMLSKEESSDVIVVAKNLNGFQGSYVYTVPDSLFASDQSSDKSSSSSKWKILIKDNGQIFSTSEDFVISSSAPTEAENSVTPPAQATTQNHWAATASISLLGPDGKAISMSQTASSAGHYQTTSLSTLLLVVTLGGVFLGL</sequence>
<comment type="caution">
    <text evidence="2">The sequence shown here is derived from an EMBL/GenBank/DDBJ whole genome shotgun (WGS) entry which is preliminary data.</text>
</comment>
<feature type="chain" id="PRO_5013027349" description="Ser-Thr-rich glycosyl-phosphatidyl-inositol-anchored membrane family-domain-containing protein" evidence="1">
    <location>
        <begin position="23"/>
        <end position="205"/>
    </location>
</feature>